<keyword evidence="5 8" id="KW-0560">Oxidoreductase</keyword>
<dbReference type="Proteomes" id="UP000584374">
    <property type="component" value="Unassembled WGS sequence"/>
</dbReference>
<sequence length="337" mass="34899">MYNQAAVLHAPHDLRIEERPVPTPGPREVLIEVRAVGICGSDVHYYEHGRIGDFTVTSPLVLGHEAMGVVVGHGPGASRHAAGTRVAIEPGVPCGRCTECRTGRYNLCADVAFFATPPVDGAFARYVTVNEDFAHPVPDQVSDTAAALLEPLSVGLWAVGKARVGPGDRVLITGAGPVGLLALQAARIAGAGHVVVTDVNQHRLNTAAALGADRTLRPGTDPFDDMRADVLLECSGAPSAVSTGIRALRPAGTAVLVGMGPGSDIPLPVALIQNREITVTGTFRYANTYPAAVALSASGRVDLDTLATGTFPLADTEIALQAGRSDPTTIKPVVIPA</sequence>
<dbReference type="PROSITE" id="PS00059">
    <property type="entry name" value="ADH_ZINC"/>
    <property type="match status" value="1"/>
</dbReference>
<dbReference type="RefSeq" id="WP_184730971.1">
    <property type="nucleotide sequence ID" value="NZ_JACHIW010000002.1"/>
</dbReference>
<evidence type="ECO:0000256" key="6">
    <source>
        <dbReference type="RuleBase" id="RU361277"/>
    </source>
</evidence>
<dbReference type="InterPro" id="IPR013154">
    <property type="entry name" value="ADH-like_N"/>
</dbReference>
<keyword evidence="3 6" id="KW-0479">Metal-binding</keyword>
<dbReference type="SUPFAM" id="SSF50129">
    <property type="entry name" value="GroES-like"/>
    <property type="match status" value="1"/>
</dbReference>
<dbReference type="InterPro" id="IPR013149">
    <property type="entry name" value="ADH-like_C"/>
</dbReference>
<dbReference type="PANTHER" id="PTHR43161">
    <property type="entry name" value="SORBITOL DEHYDROGENASE"/>
    <property type="match status" value="1"/>
</dbReference>
<keyword evidence="9" id="KW-1185">Reference proteome</keyword>
<evidence type="ECO:0000256" key="1">
    <source>
        <dbReference type="ARBA" id="ARBA00001947"/>
    </source>
</evidence>
<dbReference type="CDD" id="cd05285">
    <property type="entry name" value="sorbitol_DH"/>
    <property type="match status" value="1"/>
</dbReference>
<name>A0A840QKH0_9PSEU</name>
<organism evidence="8 9">
    <name type="scientific">Saccharopolyspora phatthalungensis</name>
    <dbReference type="NCBI Taxonomy" id="664693"/>
    <lineage>
        <taxon>Bacteria</taxon>
        <taxon>Bacillati</taxon>
        <taxon>Actinomycetota</taxon>
        <taxon>Actinomycetes</taxon>
        <taxon>Pseudonocardiales</taxon>
        <taxon>Pseudonocardiaceae</taxon>
        <taxon>Saccharopolyspora</taxon>
    </lineage>
</organism>
<gene>
    <name evidence="8" type="ORF">BJ970_006502</name>
</gene>
<dbReference type="InterPro" id="IPR020843">
    <property type="entry name" value="ER"/>
</dbReference>
<evidence type="ECO:0000313" key="8">
    <source>
        <dbReference type="EMBL" id="MBB5158903.1"/>
    </source>
</evidence>
<dbReference type="EC" id="1.1.1.14" evidence="8"/>
<dbReference type="SUPFAM" id="SSF51735">
    <property type="entry name" value="NAD(P)-binding Rossmann-fold domains"/>
    <property type="match status" value="1"/>
</dbReference>
<dbReference type="Gene3D" id="3.90.180.10">
    <property type="entry name" value="Medium-chain alcohol dehydrogenases, catalytic domain"/>
    <property type="match status" value="1"/>
</dbReference>
<keyword evidence="4 6" id="KW-0862">Zinc</keyword>
<dbReference type="GO" id="GO:0003939">
    <property type="term" value="F:L-iditol 2-dehydrogenase (NAD+) activity"/>
    <property type="evidence" value="ECO:0007669"/>
    <property type="project" value="UniProtKB-EC"/>
</dbReference>
<evidence type="ECO:0000256" key="2">
    <source>
        <dbReference type="ARBA" id="ARBA00008072"/>
    </source>
</evidence>
<feature type="domain" description="Enoyl reductase (ER)" evidence="7">
    <location>
        <begin position="9"/>
        <end position="334"/>
    </location>
</feature>
<dbReference type="InterPro" id="IPR002328">
    <property type="entry name" value="ADH_Zn_CS"/>
</dbReference>
<dbReference type="AlphaFoldDB" id="A0A840QKH0"/>
<dbReference type="Pfam" id="PF08240">
    <property type="entry name" value="ADH_N"/>
    <property type="match status" value="1"/>
</dbReference>
<comment type="similarity">
    <text evidence="2 6">Belongs to the zinc-containing alcohol dehydrogenase family.</text>
</comment>
<dbReference type="GO" id="GO:0008270">
    <property type="term" value="F:zinc ion binding"/>
    <property type="evidence" value="ECO:0007669"/>
    <property type="project" value="InterPro"/>
</dbReference>
<evidence type="ECO:0000256" key="3">
    <source>
        <dbReference type="ARBA" id="ARBA00022723"/>
    </source>
</evidence>
<evidence type="ECO:0000256" key="5">
    <source>
        <dbReference type="ARBA" id="ARBA00023002"/>
    </source>
</evidence>
<dbReference type="SMART" id="SM00829">
    <property type="entry name" value="PKS_ER"/>
    <property type="match status" value="1"/>
</dbReference>
<dbReference type="Pfam" id="PF00107">
    <property type="entry name" value="ADH_zinc_N"/>
    <property type="match status" value="1"/>
</dbReference>
<protein>
    <submittedName>
        <fullName evidence="8">L-iditol 2-dehydrogenase</fullName>
        <ecNumber evidence="8">1.1.1.14</ecNumber>
    </submittedName>
</protein>
<evidence type="ECO:0000313" key="9">
    <source>
        <dbReference type="Proteomes" id="UP000584374"/>
    </source>
</evidence>
<comment type="caution">
    <text evidence="8">The sequence shown here is derived from an EMBL/GenBank/DDBJ whole genome shotgun (WGS) entry which is preliminary data.</text>
</comment>
<dbReference type="Gene3D" id="3.40.50.720">
    <property type="entry name" value="NAD(P)-binding Rossmann-like Domain"/>
    <property type="match status" value="1"/>
</dbReference>
<accession>A0A840QKH0</accession>
<evidence type="ECO:0000256" key="4">
    <source>
        <dbReference type="ARBA" id="ARBA00022833"/>
    </source>
</evidence>
<proteinExistence type="inferred from homology"/>
<evidence type="ECO:0000259" key="7">
    <source>
        <dbReference type="SMART" id="SM00829"/>
    </source>
</evidence>
<dbReference type="EMBL" id="JACHIW010000002">
    <property type="protein sequence ID" value="MBB5158903.1"/>
    <property type="molecule type" value="Genomic_DNA"/>
</dbReference>
<dbReference type="InterPro" id="IPR011032">
    <property type="entry name" value="GroES-like_sf"/>
</dbReference>
<dbReference type="PANTHER" id="PTHR43161:SF9">
    <property type="entry name" value="SORBITOL DEHYDROGENASE"/>
    <property type="match status" value="1"/>
</dbReference>
<dbReference type="InterPro" id="IPR036291">
    <property type="entry name" value="NAD(P)-bd_dom_sf"/>
</dbReference>
<dbReference type="InterPro" id="IPR045306">
    <property type="entry name" value="SDH-like"/>
</dbReference>
<comment type="cofactor">
    <cofactor evidence="1 6">
        <name>Zn(2+)</name>
        <dbReference type="ChEBI" id="CHEBI:29105"/>
    </cofactor>
</comment>
<reference evidence="8 9" key="1">
    <citation type="submission" date="2020-08" db="EMBL/GenBank/DDBJ databases">
        <title>Sequencing the genomes of 1000 actinobacteria strains.</title>
        <authorList>
            <person name="Klenk H.-P."/>
        </authorList>
    </citation>
    <scope>NUCLEOTIDE SEQUENCE [LARGE SCALE GENOMIC DNA]</scope>
    <source>
        <strain evidence="8 9">DSM 45584</strain>
    </source>
</reference>